<accession>A0A1I8QA39</accession>
<evidence type="ECO:0000256" key="2">
    <source>
        <dbReference type="ARBA" id="ARBA00010701"/>
    </source>
</evidence>
<dbReference type="AlphaFoldDB" id="A0A1I8QA39"/>
<dbReference type="VEuPathDB" id="VectorBase:SCAU015292"/>
<dbReference type="GO" id="GO:0016298">
    <property type="term" value="F:lipase activity"/>
    <property type="evidence" value="ECO:0007669"/>
    <property type="project" value="InterPro"/>
</dbReference>
<dbReference type="InterPro" id="IPR000734">
    <property type="entry name" value="TAG_lipase"/>
</dbReference>
<dbReference type="PRINTS" id="PR00821">
    <property type="entry name" value="TAGLIPASE"/>
</dbReference>
<evidence type="ECO:0000256" key="4">
    <source>
        <dbReference type="RuleBase" id="RU004262"/>
    </source>
</evidence>
<evidence type="ECO:0000256" key="5">
    <source>
        <dbReference type="SAM" id="SignalP"/>
    </source>
</evidence>
<dbReference type="Proteomes" id="UP000095300">
    <property type="component" value="Unassembled WGS sequence"/>
</dbReference>
<dbReference type="GO" id="GO:0016042">
    <property type="term" value="P:lipid catabolic process"/>
    <property type="evidence" value="ECO:0007669"/>
    <property type="project" value="TreeGrafter"/>
</dbReference>
<feature type="signal peptide" evidence="5">
    <location>
        <begin position="1"/>
        <end position="19"/>
    </location>
</feature>
<dbReference type="KEGG" id="scac:106091884"/>
<feature type="domain" description="Lipase" evidence="6">
    <location>
        <begin position="64"/>
        <end position="313"/>
    </location>
</feature>
<dbReference type="STRING" id="35570.A0A1I8QA39"/>
<gene>
    <name evidence="7" type="primary">106091884</name>
</gene>
<dbReference type="EnsemblMetazoa" id="SCAU015292-RB">
    <property type="protein sequence ID" value="SCAU015292-PB"/>
    <property type="gene ID" value="SCAU015292"/>
</dbReference>
<comment type="subcellular location">
    <subcellularLocation>
        <location evidence="1">Secreted</location>
    </subcellularLocation>
</comment>
<sequence>MRLSWRVLLNLSLLALCQAASVEEIQLKNIDILTDSFHKGWKEFCDAPVDEGVMSLYNGINPSDTSIHLLTINNQSVELPIRALSEIRDFDINPQRKTLLYVNGFYTADSYFSVQAHLHMMQARRRDLNVIVVNFAKDIQQLYYALRHHLTLHGYFIAKILSVLVENGVDPEDITLAGHSVGANAAALGASLYTAEYWHSHRKISLIDQLIAIDPASHICDTSDLFVRNNVTSRVVVIHGEGNIFGVREPLGTIDIYPNGVGFYPKRKLQPGCESWTCSHMYPFLLFMEALVEGVSIPSVRCENWMQFKDGLCNYQDIVAIGITYPAAAKGLYFCVTQPHPPFTLHENGFEYRSRNSIFRQ</sequence>
<keyword evidence="3" id="KW-0964">Secreted</keyword>
<dbReference type="Pfam" id="PF00151">
    <property type="entry name" value="Lipase"/>
    <property type="match status" value="1"/>
</dbReference>
<evidence type="ECO:0000256" key="3">
    <source>
        <dbReference type="ARBA" id="ARBA00022525"/>
    </source>
</evidence>
<comment type="similarity">
    <text evidence="2 4">Belongs to the AB hydrolase superfamily. Lipase family.</text>
</comment>
<keyword evidence="5" id="KW-0732">Signal</keyword>
<keyword evidence="8" id="KW-1185">Reference proteome</keyword>
<evidence type="ECO:0000259" key="6">
    <source>
        <dbReference type="Pfam" id="PF00151"/>
    </source>
</evidence>
<evidence type="ECO:0000313" key="8">
    <source>
        <dbReference type="Proteomes" id="UP000095300"/>
    </source>
</evidence>
<evidence type="ECO:0000313" key="7">
    <source>
        <dbReference type="EnsemblMetazoa" id="SCAU015292-PB"/>
    </source>
</evidence>
<reference evidence="7" key="2">
    <citation type="submission" date="2020-05" db="UniProtKB">
        <authorList>
            <consortium name="EnsemblMetazoa"/>
        </authorList>
    </citation>
    <scope>IDENTIFICATION</scope>
    <source>
        <strain evidence="7">USDA</strain>
    </source>
</reference>
<dbReference type="GO" id="GO:0017171">
    <property type="term" value="F:serine hydrolase activity"/>
    <property type="evidence" value="ECO:0007669"/>
    <property type="project" value="TreeGrafter"/>
</dbReference>
<dbReference type="PANTHER" id="PTHR11610">
    <property type="entry name" value="LIPASE"/>
    <property type="match status" value="1"/>
</dbReference>
<dbReference type="InterPro" id="IPR013818">
    <property type="entry name" value="Lipase"/>
</dbReference>
<dbReference type="Gene3D" id="3.40.50.1820">
    <property type="entry name" value="alpha/beta hydrolase"/>
    <property type="match status" value="1"/>
</dbReference>
<protein>
    <recommendedName>
        <fullName evidence="6">Lipase domain-containing protein</fullName>
    </recommendedName>
</protein>
<dbReference type="GO" id="GO:0005615">
    <property type="term" value="C:extracellular space"/>
    <property type="evidence" value="ECO:0007669"/>
    <property type="project" value="TreeGrafter"/>
</dbReference>
<evidence type="ECO:0000256" key="1">
    <source>
        <dbReference type="ARBA" id="ARBA00004613"/>
    </source>
</evidence>
<name>A0A1I8QA39_STOCA</name>
<organism evidence="7 8">
    <name type="scientific">Stomoxys calcitrans</name>
    <name type="common">Stable fly</name>
    <name type="synonym">Conops calcitrans</name>
    <dbReference type="NCBI Taxonomy" id="35570"/>
    <lineage>
        <taxon>Eukaryota</taxon>
        <taxon>Metazoa</taxon>
        <taxon>Ecdysozoa</taxon>
        <taxon>Arthropoda</taxon>
        <taxon>Hexapoda</taxon>
        <taxon>Insecta</taxon>
        <taxon>Pterygota</taxon>
        <taxon>Neoptera</taxon>
        <taxon>Endopterygota</taxon>
        <taxon>Diptera</taxon>
        <taxon>Brachycera</taxon>
        <taxon>Muscomorpha</taxon>
        <taxon>Muscoidea</taxon>
        <taxon>Muscidae</taxon>
        <taxon>Stomoxys</taxon>
    </lineage>
</organism>
<reference evidence="8" key="1">
    <citation type="submission" date="2015-05" db="EMBL/GenBank/DDBJ databases">
        <authorList>
            <person name="Wilson R.K."/>
            <person name="Warren W.C."/>
            <person name="Olafson P."/>
        </authorList>
    </citation>
    <scope>NUCLEOTIDE SEQUENCE [LARGE SCALE GENOMIC DNA]</scope>
    <source>
        <strain evidence="8">USDA</strain>
    </source>
</reference>
<dbReference type="SUPFAM" id="SSF53474">
    <property type="entry name" value="alpha/beta-Hydrolases"/>
    <property type="match status" value="1"/>
</dbReference>
<feature type="chain" id="PRO_5014271850" description="Lipase domain-containing protein" evidence="5">
    <location>
        <begin position="20"/>
        <end position="361"/>
    </location>
</feature>
<dbReference type="PANTHER" id="PTHR11610:SF173">
    <property type="entry name" value="LIPASE DOMAIN-CONTAINING PROTEIN-RELATED"/>
    <property type="match status" value="1"/>
</dbReference>
<dbReference type="InterPro" id="IPR029058">
    <property type="entry name" value="AB_hydrolase_fold"/>
</dbReference>
<proteinExistence type="inferred from homology"/>
<dbReference type="OrthoDB" id="199913at2759"/>
<dbReference type="EnsemblMetazoa" id="SCAU015292-RA">
    <property type="protein sequence ID" value="SCAU015292-PA"/>
    <property type="gene ID" value="SCAU015292"/>
</dbReference>